<dbReference type="OMA" id="RINYKPW"/>
<keyword evidence="3 10" id="KW-0004">4Fe-4S</keyword>
<feature type="binding site" evidence="11">
    <location>
        <position position="383"/>
    </location>
    <ligand>
        <name>[4Fe-4S] cluster</name>
        <dbReference type="ChEBI" id="CHEBI:49883"/>
    </ligand>
</feature>
<comment type="function">
    <text evidence="10">DNA primase is the polymerase that synthesizes small RNA primers for the Okazaki fragments made during discontinuous DNA replication.</text>
</comment>
<dbReference type="FunFam" id="1.20.930.80:FF:000001">
    <property type="entry name" value="DNA primase large subunit"/>
    <property type="match status" value="1"/>
</dbReference>
<evidence type="ECO:0000256" key="4">
    <source>
        <dbReference type="ARBA" id="ARBA00022515"/>
    </source>
</evidence>
<feature type="binding site" evidence="11">
    <location>
        <position position="287"/>
    </location>
    <ligand>
        <name>[4Fe-4S] cluster</name>
        <dbReference type="ChEBI" id="CHEBI:49883"/>
    </ligand>
</feature>
<dbReference type="InParanoid" id="A0A0D2WX75"/>
<dbReference type="CDD" id="cd07322">
    <property type="entry name" value="PriL_PriS_Eukaryotic"/>
    <property type="match status" value="1"/>
</dbReference>
<protein>
    <recommendedName>
        <fullName evidence="2 10">DNA primase large subunit</fullName>
    </recommendedName>
</protein>
<evidence type="ECO:0000313" key="14">
    <source>
        <dbReference type="Proteomes" id="UP000008743"/>
    </source>
</evidence>
<evidence type="ECO:0000256" key="10">
    <source>
        <dbReference type="PIRNR" id="PIRNR009449"/>
    </source>
</evidence>
<keyword evidence="9 10" id="KW-0238">DNA-binding</keyword>
<keyword evidence="4 10" id="KW-0639">Primosome</keyword>
<dbReference type="RefSeq" id="XP_004342898.1">
    <property type="nucleotide sequence ID" value="XM_004342849.2"/>
</dbReference>
<evidence type="ECO:0000256" key="3">
    <source>
        <dbReference type="ARBA" id="ARBA00022485"/>
    </source>
</evidence>
<sequence length="538" mass="61227">MQHIRKGGNKVTVFREYPHKLSIYPLPPIQEVSLEEFETFAADRLKVLKAIELARIKFPKRGVEYNGLVNDAIRKYMPLSENDQGEDICVAERRKDHISHYILRLVYCRSEDLRRWFLMHELELFRFKFVAETQAQIVTFLKANDLSYVPIPNEEKAQLLPLLQASAGPTVSPQDILSEDYFKLPFLAALELVRSRRVYLQGGAVYVPRRELVSILSGVYRSRLSSALAQTSRALPNLEEDERLVPLLNALAKQYLGSDYLSQRGQVTGNITSEQVDGLSTTSFSPCMRNLHQALRGNHHLRHGGRMQYGLFLKSIGLHLDEAMRFWRTEFTRIMGADKFDKSYAYNIRHNYGKEGKRTDYSSYSCAKIITSNNPGVGDHHGCPFRHFDAEHLRQKMYEYGVASGGIKEIIGLVQGNQFQVACTRYFELTHKLPQGASPMIVSHPRQFYDESRKLLGGNDEQQQQHRSQLLTMREKREQFLAARGLPTSGSPGAHMSISYDDNFDEIGDISMDAATTEVLAAAEAAADFDDADDMDFD</sequence>
<gene>
    <name evidence="13" type="ORF">CAOG_007825</name>
</gene>
<dbReference type="InterPro" id="IPR007238">
    <property type="entry name" value="DNA_primase_lsu_euk/arc"/>
</dbReference>
<comment type="cofactor">
    <cofactor evidence="10">
        <name>[4Fe-4S] cluster</name>
        <dbReference type="ChEBI" id="CHEBI:49883"/>
    </cofactor>
    <text evidence="10">Binds 1 [4Fe-4S] cluster.</text>
</comment>
<keyword evidence="6 10" id="KW-0479">Metal-binding</keyword>
<dbReference type="eggNOG" id="KOG2267">
    <property type="taxonomic scope" value="Eukaryota"/>
</dbReference>
<dbReference type="AlphaFoldDB" id="A0A0D2WX75"/>
<evidence type="ECO:0000256" key="11">
    <source>
        <dbReference type="PIRSR" id="PIRSR009449-1"/>
    </source>
</evidence>
<organism evidence="13 14">
    <name type="scientific">Capsaspora owczarzaki (strain ATCC 30864)</name>
    <dbReference type="NCBI Taxonomy" id="595528"/>
    <lineage>
        <taxon>Eukaryota</taxon>
        <taxon>Filasterea</taxon>
        <taxon>Capsaspora</taxon>
    </lineage>
</organism>
<dbReference type="PhylomeDB" id="A0A0D2WX75"/>
<evidence type="ECO:0000256" key="9">
    <source>
        <dbReference type="ARBA" id="ARBA00023125"/>
    </source>
</evidence>
<dbReference type="InterPro" id="IPR016558">
    <property type="entry name" value="DNA_primase_lsu_euk"/>
</dbReference>
<dbReference type="Gene3D" id="1.20.930.80">
    <property type="match status" value="1"/>
</dbReference>
<dbReference type="GO" id="GO:0051539">
    <property type="term" value="F:4 iron, 4 sulfur cluster binding"/>
    <property type="evidence" value="ECO:0007669"/>
    <property type="project" value="UniProtKB-UniRule"/>
</dbReference>
<proteinExistence type="inferred from homology"/>
<dbReference type="InterPro" id="IPR058560">
    <property type="entry name" value="DNA_primase_C"/>
</dbReference>
<dbReference type="PANTHER" id="PTHR10537">
    <property type="entry name" value="DNA PRIMASE LARGE SUBUNIT"/>
    <property type="match status" value="1"/>
</dbReference>
<dbReference type="PIRSF" id="PIRSF009449">
    <property type="entry name" value="DNA_primase_large_subunit"/>
    <property type="match status" value="1"/>
</dbReference>
<evidence type="ECO:0000256" key="2">
    <source>
        <dbReference type="ARBA" id="ARBA00019038"/>
    </source>
</evidence>
<keyword evidence="14" id="KW-1185">Reference proteome</keyword>
<evidence type="ECO:0000259" key="12">
    <source>
        <dbReference type="Pfam" id="PF04104"/>
    </source>
</evidence>
<dbReference type="Proteomes" id="UP000008743">
    <property type="component" value="Unassembled WGS sequence"/>
</dbReference>
<dbReference type="Pfam" id="PF04104">
    <property type="entry name" value="DNA_primase_lrg"/>
    <property type="match status" value="1"/>
</dbReference>
<dbReference type="Pfam" id="PF26466">
    <property type="entry name" value="DNA_primase_lrg_N"/>
    <property type="match status" value="1"/>
</dbReference>
<dbReference type="STRING" id="595528.A0A0D2WX75"/>
<keyword evidence="5 10" id="KW-0235">DNA replication</keyword>
<comment type="similarity">
    <text evidence="1 10">Belongs to the eukaryotic-type primase large subunit family.</text>
</comment>
<keyword evidence="7 10" id="KW-0408">Iron</keyword>
<dbReference type="FunCoup" id="A0A0D2WX75">
    <property type="interactions" value="355"/>
</dbReference>
<feature type="binding site" evidence="11">
    <location>
        <position position="423"/>
    </location>
    <ligand>
        <name>[4Fe-4S] cluster</name>
        <dbReference type="ChEBI" id="CHEBI:49883"/>
    </ligand>
</feature>
<keyword evidence="8 10" id="KW-0411">Iron-sulfur</keyword>
<feature type="binding site" evidence="11">
    <location>
        <position position="366"/>
    </location>
    <ligand>
        <name>[4Fe-4S] cluster</name>
        <dbReference type="ChEBI" id="CHEBI:49883"/>
    </ligand>
</feature>
<dbReference type="GO" id="GO:0005658">
    <property type="term" value="C:alpha DNA polymerase:primase complex"/>
    <property type="evidence" value="ECO:0007669"/>
    <property type="project" value="UniProtKB-ARBA"/>
</dbReference>
<evidence type="ECO:0000256" key="5">
    <source>
        <dbReference type="ARBA" id="ARBA00022705"/>
    </source>
</evidence>
<evidence type="ECO:0000256" key="7">
    <source>
        <dbReference type="ARBA" id="ARBA00023004"/>
    </source>
</evidence>
<dbReference type="GO" id="GO:0006270">
    <property type="term" value="P:DNA replication initiation"/>
    <property type="evidence" value="ECO:0007669"/>
    <property type="project" value="TreeGrafter"/>
</dbReference>
<dbReference type="PANTHER" id="PTHR10537:SF3">
    <property type="entry name" value="DNA PRIMASE LARGE SUBUNIT"/>
    <property type="match status" value="1"/>
</dbReference>
<dbReference type="GO" id="GO:0046872">
    <property type="term" value="F:metal ion binding"/>
    <property type="evidence" value="ECO:0007669"/>
    <property type="project" value="UniProtKB-UniRule"/>
</dbReference>
<evidence type="ECO:0000313" key="13">
    <source>
        <dbReference type="EMBL" id="KJE97720.1"/>
    </source>
</evidence>
<evidence type="ECO:0000256" key="8">
    <source>
        <dbReference type="ARBA" id="ARBA00023014"/>
    </source>
</evidence>
<name>A0A0D2WX75_CAPO3</name>
<feature type="domain" description="DNA primase large subunit C-terminal" evidence="12">
    <location>
        <begin position="279"/>
        <end position="449"/>
    </location>
</feature>
<dbReference type="OrthoDB" id="421393at2759"/>
<reference evidence="14" key="1">
    <citation type="submission" date="2011-02" db="EMBL/GenBank/DDBJ databases">
        <title>The Genome Sequence of Capsaspora owczarzaki ATCC 30864.</title>
        <authorList>
            <person name="Russ C."/>
            <person name="Cuomo C."/>
            <person name="Burger G."/>
            <person name="Gray M.W."/>
            <person name="Holland P.W.H."/>
            <person name="King N."/>
            <person name="Lang F.B.F."/>
            <person name="Roger A.J."/>
            <person name="Ruiz-Trillo I."/>
            <person name="Young S.K."/>
            <person name="Zeng Q."/>
            <person name="Gargeya S."/>
            <person name="Alvarado L."/>
            <person name="Berlin A."/>
            <person name="Chapman S.B."/>
            <person name="Chen Z."/>
            <person name="Freedman E."/>
            <person name="Gellesch M."/>
            <person name="Goldberg J."/>
            <person name="Griggs A."/>
            <person name="Gujja S."/>
            <person name="Heilman E."/>
            <person name="Heiman D."/>
            <person name="Howarth C."/>
            <person name="Mehta T."/>
            <person name="Neiman D."/>
            <person name="Pearson M."/>
            <person name="Roberts A."/>
            <person name="Saif S."/>
            <person name="Shea T."/>
            <person name="Shenoy N."/>
            <person name="Sisk P."/>
            <person name="Stolte C."/>
            <person name="Sykes S."/>
            <person name="White J."/>
            <person name="Yandava C."/>
            <person name="Haas B."/>
            <person name="Nusbaum C."/>
            <person name="Birren B."/>
        </authorList>
    </citation>
    <scope>NUCLEOTIDE SEQUENCE</scope>
    <source>
        <strain evidence="14">ATCC 30864</strain>
    </source>
</reference>
<dbReference type="GO" id="GO:0003677">
    <property type="term" value="F:DNA binding"/>
    <property type="evidence" value="ECO:0007669"/>
    <property type="project" value="UniProtKB-UniRule"/>
</dbReference>
<evidence type="ECO:0000256" key="1">
    <source>
        <dbReference type="ARBA" id="ARBA00010564"/>
    </source>
</evidence>
<dbReference type="GO" id="GO:0006269">
    <property type="term" value="P:DNA replication, synthesis of primer"/>
    <property type="evidence" value="ECO:0007669"/>
    <property type="project" value="UniProtKB-KW"/>
</dbReference>
<evidence type="ECO:0000256" key="6">
    <source>
        <dbReference type="ARBA" id="ARBA00022723"/>
    </source>
</evidence>
<dbReference type="EMBL" id="KE346375">
    <property type="protein sequence ID" value="KJE97720.1"/>
    <property type="molecule type" value="Genomic_DNA"/>
</dbReference>
<accession>A0A0D2WX75</accession>